<proteinExistence type="predicted"/>
<organism evidence="2 3">
    <name type="scientific">Rhodoferax koreensis</name>
    <dbReference type="NCBI Taxonomy" id="1842727"/>
    <lineage>
        <taxon>Bacteria</taxon>
        <taxon>Pseudomonadati</taxon>
        <taxon>Pseudomonadota</taxon>
        <taxon>Betaproteobacteria</taxon>
        <taxon>Burkholderiales</taxon>
        <taxon>Comamonadaceae</taxon>
        <taxon>Rhodoferax</taxon>
    </lineage>
</organism>
<evidence type="ECO:0000313" key="2">
    <source>
        <dbReference type="EMBL" id="APW40262.1"/>
    </source>
</evidence>
<keyword evidence="3" id="KW-1185">Reference proteome</keyword>
<sequence>MSSNHEDEVVPLADLLLQKGWFMAAAESCTGGLIAGACTDLAGSSGWFERGFVTYSNEAKSEMLGVDPALIATHGAVSEPVARAMAAGALRHSNAQVSVAVTGVAGPTGGSVEKPVGTVWFGWSIRGILTSERKLFDGDRAAIRQATVRHALRRLRDLVAAAPD</sequence>
<accession>A0A1P8K2N4</accession>
<dbReference type="InterPro" id="IPR008136">
    <property type="entry name" value="CinA_C"/>
</dbReference>
<dbReference type="Proteomes" id="UP000186609">
    <property type="component" value="Chromosome"/>
</dbReference>
<gene>
    <name evidence="2" type="ORF">RD110_26200</name>
</gene>
<dbReference type="Gene3D" id="3.90.950.20">
    <property type="entry name" value="CinA-like"/>
    <property type="match status" value="1"/>
</dbReference>
<name>A0A1P8K2N4_9BURK</name>
<protein>
    <submittedName>
        <fullName evidence="2">Damage-inducible protein CinA</fullName>
    </submittedName>
</protein>
<dbReference type="Pfam" id="PF02464">
    <property type="entry name" value="CinA"/>
    <property type="match status" value="1"/>
</dbReference>
<evidence type="ECO:0000259" key="1">
    <source>
        <dbReference type="Pfam" id="PF02464"/>
    </source>
</evidence>
<reference evidence="2 3" key="1">
    <citation type="submission" date="2017-01" db="EMBL/GenBank/DDBJ databases">
        <authorList>
            <person name="Mah S.A."/>
            <person name="Swanson W.J."/>
            <person name="Moy G.W."/>
            <person name="Vacquier V.D."/>
        </authorList>
    </citation>
    <scope>NUCLEOTIDE SEQUENCE [LARGE SCALE GENOMIC DNA]</scope>
    <source>
        <strain evidence="2 3">DCY110</strain>
    </source>
</reference>
<dbReference type="AlphaFoldDB" id="A0A1P8K2N4"/>
<feature type="domain" description="CinA C-terminal" evidence="1">
    <location>
        <begin position="12"/>
        <end position="158"/>
    </location>
</feature>
<dbReference type="SUPFAM" id="SSF142433">
    <property type="entry name" value="CinA-like"/>
    <property type="match status" value="1"/>
</dbReference>
<dbReference type="InterPro" id="IPR036653">
    <property type="entry name" value="CinA-like_C"/>
</dbReference>
<dbReference type="NCBIfam" id="TIGR00199">
    <property type="entry name" value="PncC_domain"/>
    <property type="match status" value="1"/>
</dbReference>
<dbReference type="KEGG" id="rhy:RD110_26200"/>
<dbReference type="STRING" id="1842727.RD110_26200"/>
<dbReference type="EMBL" id="CP019236">
    <property type="protein sequence ID" value="APW40262.1"/>
    <property type="molecule type" value="Genomic_DNA"/>
</dbReference>
<evidence type="ECO:0000313" key="3">
    <source>
        <dbReference type="Proteomes" id="UP000186609"/>
    </source>
</evidence>